<evidence type="ECO:0000259" key="1">
    <source>
        <dbReference type="PROSITE" id="PS50994"/>
    </source>
</evidence>
<dbReference type="SUPFAM" id="SSF54160">
    <property type="entry name" value="Chromo domain-like"/>
    <property type="match status" value="1"/>
</dbReference>
<dbReference type="PROSITE" id="PS50994">
    <property type="entry name" value="INTEGRASE"/>
    <property type="match status" value="1"/>
</dbReference>
<dbReference type="InterPro" id="IPR001584">
    <property type="entry name" value="Integrase_cat-core"/>
</dbReference>
<proteinExistence type="predicted"/>
<dbReference type="EMBL" id="BSYR01000003">
    <property type="protein sequence ID" value="GMI65616.1"/>
    <property type="molecule type" value="Genomic_DNA"/>
</dbReference>
<dbReference type="InterPro" id="IPR012337">
    <property type="entry name" value="RNaseH-like_sf"/>
</dbReference>
<protein>
    <recommendedName>
        <fullName evidence="1">Integrase catalytic domain-containing protein</fullName>
    </recommendedName>
</protein>
<reference evidence="2" key="1">
    <citation type="submission" date="2023-05" db="EMBL/GenBank/DDBJ databases">
        <title>Genome and transcriptome analyses reveal genes involved in the formation of fine ridges on petal epidermal cells in Hibiscus trionum.</title>
        <authorList>
            <person name="Koshimizu S."/>
            <person name="Masuda S."/>
            <person name="Ishii T."/>
            <person name="Shirasu K."/>
            <person name="Hoshino A."/>
            <person name="Arita M."/>
        </authorList>
    </citation>
    <scope>NUCLEOTIDE SEQUENCE</scope>
    <source>
        <strain evidence="2">Hamamatsu line</strain>
    </source>
</reference>
<dbReference type="AlphaFoldDB" id="A0A9W7LIL7"/>
<dbReference type="InterPro" id="IPR036397">
    <property type="entry name" value="RNaseH_sf"/>
</dbReference>
<dbReference type="Gene3D" id="2.40.50.40">
    <property type="match status" value="1"/>
</dbReference>
<accession>A0A9W7LIL7</accession>
<dbReference type="Proteomes" id="UP001165190">
    <property type="component" value="Unassembled WGS sequence"/>
</dbReference>
<dbReference type="Gene3D" id="3.30.420.10">
    <property type="entry name" value="Ribonuclease H-like superfamily/Ribonuclease H"/>
    <property type="match status" value="1"/>
</dbReference>
<sequence length="385" mass="44222">MRKEVKRLVRECSTCQRNKTDLIHPRGLLQPLPIPESTWSSISMNFIEGLPVSRKRDVILVVVDRLTKYGHFIALAHPFTAKNVAQSFMENVFKFHGLPGNIICDRNKVFMSVFWQELFGKLGVKINPSTAYHPQTDGQTEKVNQCLEAYLRHDRREAQGVGELVASSRVVVQHLFPLCYPDNSLSSLYGQAPVDHLPYTAGESPVASVDRSLQHRKAALKMLKFYLQRAQVRMKQQADRKRTECEYQIGDLVYLKLQPYQQHTIKMRTCQKLAPKWFGPFRIVGRVGKVSYKLQLPKDSRVHPIFHISQLKKHIGSDECQSELPVINPNGEISKELLKILDRRIGKKGSRAITKVLVEWANAFPEDATWEPLHQLQIQFPNFHP</sequence>
<comment type="caution">
    <text evidence="2">The sequence shown here is derived from an EMBL/GenBank/DDBJ whole genome shotgun (WGS) entry which is preliminary data.</text>
</comment>
<organism evidence="2 3">
    <name type="scientific">Hibiscus trionum</name>
    <name type="common">Flower of an hour</name>
    <dbReference type="NCBI Taxonomy" id="183268"/>
    <lineage>
        <taxon>Eukaryota</taxon>
        <taxon>Viridiplantae</taxon>
        <taxon>Streptophyta</taxon>
        <taxon>Embryophyta</taxon>
        <taxon>Tracheophyta</taxon>
        <taxon>Spermatophyta</taxon>
        <taxon>Magnoliopsida</taxon>
        <taxon>eudicotyledons</taxon>
        <taxon>Gunneridae</taxon>
        <taxon>Pentapetalae</taxon>
        <taxon>rosids</taxon>
        <taxon>malvids</taxon>
        <taxon>Malvales</taxon>
        <taxon>Malvaceae</taxon>
        <taxon>Malvoideae</taxon>
        <taxon>Hibiscus</taxon>
    </lineage>
</organism>
<evidence type="ECO:0000313" key="3">
    <source>
        <dbReference type="Proteomes" id="UP001165190"/>
    </source>
</evidence>
<gene>
    <name evidence="2" type="ORF">HRI_000230900</name>
</gene>
<feature type="domain" description="Integrase catalytic" evidence="1">
    <location>
        <begin position="29"/>
        <end position="201"/>
    </location>
</feature>
<dbReference type="InterPro" id="IPR023780">
    <property type="entry name" value="Chromo_domain"/>
</dbReference>
<evidence type="ECO:0000313" key="2">
    <source>
        <dbReference type="EMBL" id="GMI65616.1"/>
    </source>
</evidence>
<keyword evidence="3" id="KW-1185">Reference proteome</keyword>
<dbReference type="Pfam" id="PF24626">
    <property type="entry name" value="SH3_Tf2-1"/>
    <property type="match status" value="1"/>
</dbReference>
<dbReference type="InterPro" id="IPR050951">
    <property type="entry name" value="Retrovirus_Pol_polyprotein"/>
</dbReference>
<dbReference type="PANTHER" id="PTHR37984">
    <property type="entry name" value="PROTEIN CBG26694"/>
    <property type="match status" value="1"/>
</dbReference>
<dbReference type="SUPFAM" id="SSF53098">
    <property type="entry name" value="Ribonuclease H-like"/>
    <property type="match status" value="1"/>
</dbReference>
<dbReference type="PANTHER" id="PTHR37984:SF5">
    <property type="entry name" value="PROTEIN NYNRIN-LIKE"/>
    <property type="match status" value="1"/>
</dbReference>
<name>A0A9W7LIL7_HIBTR</name>
<dbReference type="GO" id="GO:0015074">
    <property type="term" value="P:DNA integration"/>
    <property type="evidence" value="ECO:0007669"/>
    <property type="project" value="InterPro"/>
</dbReference>
<dbReference type="InterPro" id="IPR016197">
    <property type="entry name" value="Chromo-like_dom_sf"/>
</dbReference>
<dbReference type="OrthoDB" id="5554229at2759"/>
<dbReference type="InterPro" id="IPR056924">
    <property type="entry name" value="SH3_Tf2-1"/>
</dbReference>
<dbReference type="Pfam" id="PF00385">
    <property type="entry name" value="Chromo"/>
    <property type="match status" value="1"/>
</dbReference>
<dbReference type="GO" id="GO:0003676">
    <property type="term" value="F:nucleic acid binding"/>
    <property type="evidence" value="ECO:0007669"/>
    <property type="project" value="InterPro"/>
</dbReference>